<sequence>MAFRLQSFFELEAEVTSPLDLSTPTNLISIARQLNLAQGSGAGQADMVWSDQRTVAASATDALDLAGSLSGPFGGTLTFARIKMVVVLAAPGNTNNVNVTMPGSNGVPLFLAAGDGIAVKPGGAFVWFDPSAAGVAVTAATGDLLNIVNSGAGTSVTYDIHIVGASS</sequence>
<gene>
    <name evidence="1" type="ORF">FHR32_005131</name>
</gene>
<comment type="caution">
    <text evidence="1">The sequence shown here is derived from an EMBL/GenBank/DDBJ whole genome shotgun (WGS) entry which is preliminary data.</text>
</comment>
<evidence type="ECO:0000313" key="1">
    <source>
        <dbReference type="EMBL" id="MBB4940754.1"/>
    </source>
</evidence>
<name>A0A7W7WC06_9ACTN</name>
<dbReference type="RefSeq" id="WP_184756918.1">
    <property type="nucleotide sequence ID" value="NZ_BAABEK010000005.1"/>
</dbReference>
<accession>A0A7W7WC06</accession>
<proteinExistence type="predicted"/>
<reference evidence="1 2" key="1">
    <citation type="submission" date="2020-08" db="EMBL/GenBank/DDBJ databases">
        <title>Sequencing the genomes of 1000 actinobacteria strains.</title>
        <authorList>
            <person name="Klenk H.-P."/>
        </authorList>
    </citation>
    <scope>NUCLEOTIDE SEQUENCE [LARGE SCALE GENOMIC DNA]</scope>
    <source>
        <strain evidence="1 2">DSM 43023</strain>
    </source>
</reference>
<dbReference type="Proteomes" id="UP000534286">
    <property type="component" value="Unassembled WGS sequence"/>
</dbReference>
<protein>
    <submittedName>
        <fullName evidence="1">Uncharacterized protein</fullName>
    </submittedName>
</protein>
<organism evidence="1 2">
    <name type="scientific">Streptosporangium album</name>
    <dbReference type="NCBI Taxonomy" id="47479"/>
    <lineage>
        <taxon>Bacteria</taxon>
        <taxon>Bacillati</taxon>
        <taxon>Actinomycetota</taxon>
        <taxon>Actinomycetes</taxon>
        <taxon>Streptosporangiales</taxon>
        <taxon>Streptosporangiaceae</taxon>
        <taxon>Streptosporangium</taxon>
    </lineage>
</organism>
<evidence type="ECO:0000313" key="2">
    <source>
        <dbReference type="Proteomes" id="UP000534286"/>
    </source>
</evidence>
<dbReference type="EMBL" id="JACHJU010000002">
    <property type="protein sequence ID" value="MBB4940754.1"/>
    <property type="molecule type" value="Genomic_DNA"/>
</dbReference>
<dbReference type="AlphaFoldDB" id="A0A7W7WC06"/>
<keyword evidence="2" id="KW-1185">Reference proteome</keyword>